<dbReference type="EMBL" id="BMVP01000013">
    <property type="protein sequence ID" value="GHB75355.1"/>
    <property type="molecule type" value="Genomic_DNA"/>
</dbReference>
<dbReference type="SUPFAM" id="SSF54909">
    <property type="entry name" value="Dimeric alpha+beta barrel"/>
    <property type="match status" value="1"/>
</dbReference>
<dbReference type="PROSITE" id="PS51502">
    <property type="entry name" value="S_R_A_B_BARREL"/>
    <property type="match status" value="1"/>
</dbReference>
<organism evidence="2 3">
    <name type="scientific">Streptomyces cirratus</name>
    <dbReference type="NCBI Taxonomy" id="68187"/>
    <lineage>
        <taxon>Bacteria</taxon>
        <taxon>Bacillati</taxon>
        <taxon>Actinomycetota</taxon>
        <taxon>Actinomycetes</taxon>
        <taxon>Kitasatosporales</taxon>
        <taxon>Streptomycetaceae</taxon>
        <taxon>Streptomyces</taxon>
    </lineage>
</organism>
<evidence type="ECO:0000313" key="3">
    <source>
        <dbReference type="Proteomes" id="UP000642673"/>
    </source>
</evidence>
<dbReference type="InterPro" id="IPR011008">
    <property type="entry name" value="Dimeric_a/b-barrel"/>
</dbReference>
<evidence type="ECO:0000313" key="2">
    <source>
        <dbReference type="EMBL" id="GHB75355.1"/>
    </source>
</evidence>
<name>A0ABQ3EYX0_9ACTN</name>
<proteinExistence type="predicted"/>
<dbReference type="Gene3D" id="3.30.70.100">
    <property type="match status" value="1"/>
</dbReference>
<dbReference type="Proteomes" id="UP000642673">
    <property type="component" value="Unassembled WGS sequence"/>
</dbReference>
<evidence type="ECO:0000259" key="1">
    <source>
        <dbReference type="PROSITE" id="PS51502"/>
    </source>
</evidence>
<dbReference type="InterPro" id="IPR013097">
    <property type="entry name" value="Dabb"/>
</dbReference>
<gene>
    <name evidence="2" type="ORF">GCM10010347_52150</name>
</gene>
<dbReference type="Pfam" id="PF07876">
    <property type="entry name" value="Dabb"/>
    <property type="match status" value="1"/>
</dbReference>
<dbReference type="SMART" id="SM00886">
    <property type="entry name" value="Dabb"/>
    <property type="match status" value="1"/>
</dbReference>
<feature type="domain" description="Stress-response A/B barrel" evidence="1">
    <location>
        <begin position="2"/>
        <end position="91"/>
    </location>
</feature>
<keyword evidence="3" id="KW-1185">Reference proteome</keyword>
<dbReference type="RefSeq" id="WP_190186669.1">
    <property type="nucleotide sequence ID" value="NZ_BMVP01000013.1"/>
</dbReference>
<comment type="caution">
    <text evidence="2">The sequence shown here is derived from an EMBL/GenBank/DDBJ whole genome shotgun (WGS) entry which is preliminary data.</text>
</comment>
<protein>
    <recommendedName>
        <fullName evidence="1">Stress-response A/B barrel domain-containing protein</fullName>
    </recommendedName>
</protein>
<accession>A0ABQ3EYX0</accession>
<reference evidence="3" key="1">
    <citation type="journal article" date="2019" name="Int. J. Syst. Evol. Microbiol.">
        <title>The Global Catalogue of Microorganisms (GCM) 10K type strain sequencing project: providing services to taxonomists for standard genome sequencing and annotation.</title>
        <authorList>
            <consortium name="The Broad Institute Genomics Platform"/>
            <consortium name="The Broad Institute Genome Sequencing Center for Infectious Disease"/>
            <person name="Wu L."/>
            <person name="Ma J."/>
        </authorList>
    </citation>
    <scope>NUCLEOTIDE SEQUENCE [LARGE SCALE GENOMIC DNA]</scope>
    <source>
        <strain evidence="3">JCM 4738</strain>
    </source>
</reference>
<sequence>MIFHINRLTPKSDLGEEQVEACLDLLRQVGETCPAVKSYVVGPHPAEGFAYGAVFVIEDLDGYYEYLNHPAHVRLELEGIGLLARFEAFDITDSADPEIKAKIEQVQGRHFAEHPEIAALVAQAASFTRPGGEGTTTPSS</sequence>